<sequence>MMARRRASWAASMMAASAAQGVMGAEPAAVLARARDTLTAWSRAWTEAWSDVIVAGTFSSSWTRLDTSWRRSVMFWRAGPTLAKFEVSWLLASMSEGMANAPSSAVGARGPASAMSAASPTTWALMPASPSWRSLVSWTRRASISTAALASESTLRAVVLCSSTPKRLGGF</sequence>
<feature type="signal peptide" evidence="1">
    <location>
        <begin position="1"/>
        <end position="24"/>
    </location>
</feature>
<evidence type="ECO:0000313" key="3">
    <source>
        <dbReference type="Proteomes" id="UP001218218"/>
    </source>
</evidence>
<evidence type="ECO:0000256" key="1">
    <source>
        <dbReference type="SAM" id="SignalP"/>
    </source>
</evidence>
<dbReference type="Proteomes" id="UP001218218">
    <property type="component" value="Unassembled WGS sequence"/>
</dbReference>
<name>A0AAD6ZN04_9AGAR</name>
<comment type="caution">
    <text evidence="2">The sequence shown here is derived from an EMBL/GenBank/DDBJ whole genome shotgun (WGS) entry which is preliminary data.</text>
</comment>
<proteinExistence type="predicted"/>
<evidence type="ECO:0008006" key="4">
    <source>
        <dbReference type="Google" id="ProtNLM"/>
    </source>
</evidence>
<evidence type="ECO:0000313" key="2">
    <source>
        <dbReference type="EMBL" id="KAJ7328513.1"/>
    </source>
</evidence>
<accession>A0AAD6ZN04</accession>
<organism evidence="2 3">
    <name type="scientific">Mycena albidolilacea</name>
    <dbReference type="NCBI Taxonomy" id="1033008"/>
    <lineage>
        <taxon>Eukaryota</taxon>
        <taxon>Fungi</taxon>
        <taxon>Dikarya</taxon>
        <taxon>Basidiomycota</taxon>
        <taxon>Agaricomycotina</taxon>
        <taxon>Agaricomycetes</taxon>
        <taxon>Agaricomycetidae</taxon>
        <taxon>Agaricales</taxon>
        <taxon>Marasmiineae</taxon>
        <taxon>Mycenaceae</taxon>
        <taxon>Mycena</taxon>
    </lineage>
</organism>
<reference evidence="2" key="1">
    <citation type="submission" date="2023-03" db="EMBL/GenBank/DDBJ databases">
        <title>Massive genome expansion in bonnet fungi (Mycena s.s.) driven by repeated elements and novel gene families across ecological guilds.</title>
        <authorList>
            <consortium name="Lawrence Berkeley National Laboratory"/>
            <person name="Harder C.B."/>
            <person name="Miyauchi S."/>
            <person name="Viragh M."/>
            <person name="Kuo A."/>
            <person name="Thoen E."/>
            <person name="Andreopoulos B."/>
            <person name="Lu D."/>
            <person name="Skrede I."/>
            <person name="Drula E."/>
            <person name="Henrissat B."/>
            <person name="Morin E."/>
            <person name="Kohler A."/>
            <person name="Barry K."/>
            <person name="LaButti K."/>
            <person name="Morin E."/>
            <person name="Salamov A."/>
            <person name="Lipzen A."/>
            <person name="Mereny Z."/>
            <person name="Hegedus B."/>
            <person name="Baldrian P."/>
            <person name="Stursova M."/>
            <person name="Weitz H."/>
            <person name="Taylor A."/>
            <person name="Grigoriev I.V."/>
            <person name="Nagy L.G."/>
            <person name="Martin F."/>
            <person name="Kauserud H."/>
        </authorList>
    </citation>
    <scope>NUCLEOTIDE SEQUENCE</scope>
    <source>
        <strain evidence="2">CBHHK002</strain>
    </source>
</reference>
<protein>
    <recommendedName>
        <fullName evidence="4">Secreted protein</fullName>
    </recommendedName>
</protein>
<dbReference type="AlphaFoldDB" id="A0AAD6ZN04"/>
<gene>
    <name evidence="2" type="ORF">DFH08DRAFT_884097</name>
</gene>
<dbReference type="EMBL" id="JARIHO010000039">
    <property type="protein sequence ID" value="KAJ7328513.1"/>
    <property type="molecule type" value="Genomic_DNA"/>
</dbReference>
<keyword evidence="1" id="KW-0732">Signal</keyword>
<keyword evidence="3" id="KW-1185">Reference proteome</keyword>
<feature type="chain" id="PRO_5042098278" description="Secreted protein" evidence="1">
    <location>
        <begin position="25"/>
        <end position="171"/>
    </location>
</feature>